<dbReference type="SUPFAM" id="SSF51735">
    <property type="entry name" value="NAD(P)-binding Rossmann-fold domains"/>
    <property type="match status" value="1"/>
</dbReference>
<comment type="similarity">
    <text evidence="2">Belongs to the NAD(P)-dependent epimerase/dehydratase family. Dihydroflavonol-4-reductase subfamily.</text>
</comment>
<proteinExistence type="inferred from homology"/>
<feature type="domain" description="NAD-dependent epimerase/dehydratase" evidence="4">
    <location>
        <begin position="5"/>
        <end position="245"/>
    </location>
</feature>
<evidence type="ECO:0000256" key="3">
    <source>
        <dbReference type="SAM" id="MobiDB-lite"/>
    </source>
</evidence>
<reference evidence="5 6" key="1">
    <citation type="submission" date="2024-06" db="EMBL/GenBank/DDBJ databases">
        <title>The Natural Products Discovery Center: Release of the First 8490 Sequenced Strains for Exploring Actinobacteria Biosynthetic Diversity.</title>
        <authorList>
            <person name="Kalkreuter E."/>
            <person name="Kautsar S.A."/>
            <person name="Yang D."/>
            <person name="Bader C.D."/>
            <person name="Teijaro C.N."/>
            <person name="Fluegel L."/>
            <person name="Davis C.M."/>
            <person name="Simpson J.R."/>
            <person name="Lauterbach L."/>
            <person name="Steele A.D."/>
            <person name="Gui C."/>
            <person name="Meng S."/>
            <person name="Li G."/>
            <person name="Viehrig K."/>
            <person name="Ye F."/>
            <person name="Su P."/>
            <person name="Kiefer A.F."/>
            <person name="Nichols A."/>
            <person name="Cepeda A.J."/>
            <person name="Yan W."/>
            <person name="Fan B."/>
            <person name="Jiang Y."/>
            <person name="Adhikari A."/>
            <person name="Zheng C.-J."/>
            <person name="Schuster L."/>
            <person name="Cowan T.M."/>
            <person name="Smanski M.J."/>
            <person name="Chevrette M.G."/>
            <person name="De Carvalho L.P.S."/>
            <person name="Shen B."/>
        </authorList>
    </citation>
    <scope>NUCLEOTIDE SEQUENCE [LARGE SCALE GENOMIC DNA]</scope>
    <source>
        <strain evidence="5 6">NPDC019708</strain>
    </source>
</reference>
<dbReference type="PANTHER" id="PTHR10366:SF564">
    <property type="entry name" value="STEROL-4-ALPHA-CARBOXYLATE 3-DEHYDROGENASE, DECARBOXYLATING"/>
    <property type="match status" value="1"/>
</dbReference>
<gene>
    <name evidence="5" type="ORF">ABZ510_12120</name>
</gene>
<evidence type="ECO:0000313" key="5">
    <source>
        <dbReference type="EMBL" id="MEU1952601.1"/>
    </source>
</evidence>
<keyword evidence="6" id="KW-1185">Reference proteome</keyword>
<evidence type="ECO:0000256" key="2">
    <source>
        <dbReference type="ARBA" id="ARBA00023445"/>
    </source>
</evidence>
<accession>A0ABV2WP16</accession>
<dbReference type="Proteomes" id="UP001550628">
    <property type="component" value="Unassembled WGS sequence"/>
</dbReference>
<dbReference type="InterPro" id="IPR001509">
    <property type="entry name" value="Epimerase_deHydtase"/>
</dbReference>
<dbReference type="PANTHER" id="PTHR10366">
    <property type="entry name" value="NAD DEPENDENT EPIMERASE/DEHYDRATASE"/>
    <property type="match status" value="1"/>
</dbReference>
<dbReference type="Pfam" id="PF01370">
    <property type="entry name" value="Epimerase"/>
    <property type="match status" value="1"/>
</dbReference>
<sequence>MSTRVLVTGATGFVAGHVIAELLDHGYAVRGTVRDLGGAGRRAHLVDYAARVGGDLEFAAADLDRDAGWAEAVAGCAQVLHVASPFPATPPDDDSELIRTAVDGTLRVLRAAAAAPGVRRVVLTSSIAAIAHGHRDEAVRTEADWTVVERSPAYQRSKTLAERAAWEFAESLSATRGLELVVLNPGMVLGPVLSPATSTSHEPVRRLLAGAVPGVPRVGWSVVDVRDLAVAHRLAMETAQAAGNRYICAGDHVWMRDMAQILAAAYGPRGFRVATRALPDSLVRLVALFDRGLRLTVPALGKVERVSAARARRDLGWTMRPVDDTVRDTAESLLRAGVVPPPGRAGSGPSARPVPVAGV</sequence>
<comment type="caution">
    <text evidence="5">The sequence shown here is derived from an EMBL/GenBank/DDBJ whole genome shotgun (WGS) entry which is preliminary data.</text>
</comment>
<evidence type="ECO:0000313" key="6">
    <source>
        <dbReference type="Proteomes" id="UP001550628"/>
    </source>
</evidence>
<keyword evidence="1" id="KW-0560">Oxidoreductase</keyword>
<protein>
    <submittedName>
        <fullName evidence="5">NAD-dependent epimerase/dehydratase family protein</fullName>
    </submittedName>
</protein>
<dbReference type="InterPro" id="IPR036291">
    <property type="entry name" value="NAD(P)-bd_dom_sf"/>
</dbReference>
<dbReference type="EMBL" id="JBEYBF010000006">
    <property type="protein sequence ID" value="MEU1952601.1"/>
    <property type="molecule type" value="Genomic_DNA"/>
</dbReference>
<evidence type="ECO:0000259" key="4">
    <source>
        <dbReference type="Pfam" id="PF01370"/>
    </source>
</evidence>
<dbReference type="RefSeq" id="WP_356955764.1">
    <property type="nucleotide sequence ID" value="NZ_JBEYBD010000004.1"/>
</dbReference>
<feature type="region of interest" description="Disordered" evidence="3">
    <location>
        <begin position="336"/>
        <end position="359"/>
    </location>
</feature>
<name>A0ABV2WP16_9NOCA</name>
<dbReference type="Gene3D" id="3.40.50.720">
    <property type="entry name" value="NAD(P)-binding Rossmann-like Domain"/>
    <property type="match status" value="1"/>
</dbReference>
<evidence type="ECO:0000256" key="1">
    <source>
        <dbReference type="ARBA" id="ARBA00023002"/>
    </source>
</evidence>
<organism evidence="5 6">
    <name type="scientific">Nocardia rhamnosiphila</name>
    <dbReference type="NCBI Taxonomy" id="426716"/>
    <lineage>
        <taxon>Bacteria</taxon>
        <taxon>Bacillati</taxon>
        <taxon>Actinomycetota</taxon>
        <taxon>Actinomycetes</taxon>
        <taxon>Mycobacteriales</taxon>
        <taxon>Nocardiaceae</taxon>
        <taxon>Nocardia</taxon>
    </lineage>
</organism>
<dbReference type="InterPro" id="IPR050425">
    <property type="entry name" value="NAD(P)_dehydrat-like"/>
</dbReference>